<proteinExistence type="predicted"/>
<organism evidence="1 2">
    <name type="scientific">Vararia minispora EC-137</name>
    <dbReference type="NCBI Taxonomy" id="1314806"/>
    <lineage>
        <taxon>Eukaryota</taxon>
        <taxon>Fungi</taxon>
        <taxon>Dikarya</taxon>
        <taxon>Basidiomycota</taxon>
        <taxon>Agaricomycotina</taxon>
        <taxon>Agaricomycetes</taxon>
        <taxon>Russulales</taxon>
        <taxon>Lachnocladiaceae</taxon>
        <taxon>Vararia</taxon>
    </lineage>
</organism>
<dbReference type="Proteomes" id="UP000814128">
    <property type="component" value="Unassembled WGS sequence"/>
</dbReference>
<keyword evidence="2" id="KW-1185">Reference proteome</keyword>
<keyword evidence="1" id="KW-0689">Ribosomal protein</keyword>
<feature type="non-terminal residue" evidence="1">
    <location>
        <position position="1"/>
    </location>
</feature>
<evidence type="ECO:0000313" key="1">
    <source>
        <dbReference type="EMBL" id="KAI0029212.1"/>
    </source>
</evidence>
<reference evidence="1" key="1">
    <citation type="submission" date="2021-02" db="EMBL/GenBank/DDBJ databases">
        <authorList>
            <consortium name="DOE Joint Genome Institute"/>
            <person name="Ahrendt S."/>
            <person name="Looney B.P."/>
            <person name="Miyauchi S."/>
            <person name="Morin E."/>
            <person name="Drula E."/>
            <person name="Courty P.E."/>
            <person name="Chicoki N."/>
            <person name="Fauchery L."/>
            <person name="Kohler A."/>
            <person name="Kuo A."/>
            <person name="Labutti K."/>
            <person name="Pangilinan J."/>
            <person name="Lipzen A."/>
            <person name="Riley R."/>
            <person name="Andreopoulos W."/>
            <person name="He G."/>
            <person name="Johnson J."/>
            <person name="Barry K.W."/>
            <person name="Grigoriev I.V."/>
            <person name="Nagy L."/>
            <person name="Hibbett D."/>
            <person name="Henrissat B."/>
            <person name="Matheny P.B."/>
            <person name="Labbe J."/>
            <person name="Martin F."/>
        </authorList>
    </citation>
    <scope>NUCLEOTIDE SEQUENCE</scope>
    <source>
        <strain evidence="1">EC-137</strain>
    </source>
</reference>
<keyword evidence="1" id="KW-0687">Ribonucleoprotein</keyword>
<gene>
    <name evidence="1" type="ORF">K488DRAFT_27806</name>
</gene>
<accession>A0ACB8QC37</accession>
<protein>
    <submittedName>
        <fullName evidence="1">Ribosomal protein L34-domain-containing protein</fullName>
    </submittedName>
</protein>
<name>A0ACB8QC37_9AGAM</name>
<reference evidence="1" key="2">
    <citation type="journal article" date="2022" name="New Phytol.">
        <title>Evolutionary transition to the ectomycorrhizal habit in the genomes of a hyperdiverse lineage of mushroom-forming fungi.</title>
        <authorList>
            <person name="Looney B."/>
            <person name="Miyauchi S."/>
            <person name="Morin E."/>
            <person name="Drula E."/>
            <person name="Courty P.E."/>
            <person name="Kohler A."/>
            <person name="Kuo A."/>
            <person name="LaButti K."/>
            <person name="Pangilinan J."/>
            <person name="Lipzen A."/>
            <person name="Riley R."/>
            <person name="Andreopoulos W."/>
            <person name="He G."/>
            <person name="Johnson J."/>
            <person name="Nolan M."/>
            <person name="Tritt A."/>
            <person name="Barry K.W."/>
            <person name="Grigoriev I.V."/>
            <person name="Nagy L.G."/>
            <person name="Hibbett D."/>
            <person name="Henrissat B."/>
            <person name="Matheny P.B."/>
            <person name="Labbe J."/>
            <person name="Martin F.M."/>
        </authorList>
    </citation>
    <scope>NUCLEOTIDE SEQUENCE</scope>
    <source>
        <strain evidence="1">EC-137</strain>
    </source>
</reference>
<feature type="non-terminal residue" evidence="1">
    <location>
        <position position="58"/>
    </location>
</feature>
<dbReference type="EMBL" id="MU273691">
    <property type="protein sequence ID" value="KAI0029212.1"/>
    <property type="molecule type" value="Genomic_DNA"/>
</dbReference>
<comment type="caution">
    <text evidence="1">The sequence shown here is derived from an EMBL/GenBank/DDBJ whole genome shotgun (WGS) entry which is preliminary data.</text>
</comment>
<evidence type="ECO:0000313" key="2">
    <source>
        <dbReference type="Proteomes" id="UP000814128"/>
    </source>
</evidence>
<sequence length="58" mass="6927">PFRGVSPIIQQVRAIHRTYQPSQRKRKRRHGFLARKRTVGGRKILARRKAKGRHYLTH</sequence>